<reference evidence="3" key="1">
    <citation type="journal article" date="2017" name="Nat. Ecol. Evol.">
        <title>Genome expansion and lineage-specific genetic innovations in the forest pathogenic fungi Armillaria.</title>
        <authorList>
            <person name="Sipos G."/>
            <person name="Prasanna A.N."/>
            <person name="Walter M.C."/>
            <person name="O'Connor E."/>
            <person name="Balint B."/>
            <person name="Krizsan K."/>
            <person name="Kiss B."/>
            <person name="Hess J."/>
            <person name="Varga T."/>
            <person name="Slot J."/>
            <person name="Riley R."/>
            <person name="Boka B."/>
            <person name="Rigling D."/>
            <person name="Barry K."/>
            <person name="Lee J."/>
            <person name="Mihaltcheva S."/>
            <person name="LaButti K."/>
            <person name="Lipzen A."/>
            <person name="Waldron R."/>
            <person name="Moloney N.M."/>
            <person name="Sperisen C."/>
            <person name="Kredics L."/>
            <person name="Vagvoelgyi C."/>
            <person name="Patrignani A."/>
            <person name="Fitzpatrick D."/>
            <person name="Nagy I."/>
            <person name="Doyle S."/>
            <person name="Anderson J.B."/>
            <person name="Grigoriev I.V."/>
            <person name="Gueldener U."/>
            <person name="Muensterkoetter M."/>
            <person name="Nagy L.G."/>
        </authorList>
    </citation>
    <scope>NUCLEOTIDE SEQUENCE [LARGE SCALE GENOMIC DNA]</scope>
    <source>
        <strain evidence="3">C18/9</strain>
    </source>
</reference>
<accession>A0A284QSJ1</accession>
<dbReference type="AlphaFoldDB" id="A0A284QSJ1"/>
<evidence type="ECO:0000313" key="2">
    <source>
        <dbReference type="EMBL" id="SJK99373.1"/>
    </source>
</evidence>
<proteinExistence type="predicted"/>
<feature type="region of interest" description="Disordered" evidence="1">
    <location>
        <begin position="104"/>
        <end position="187"/>
    </location>
</feature>
<feature type="compositionally biased region" description="Acidic residues" evidence="1">
    <location>
        <begin position="158"/>
        <end position="167"/>
    </location>
</feature>
<sequence>MATSRKRSTPSTNAESSRTTRRTRSSCREPPVEPAPLLGIADVQTSAPSGSHTHSSGSSDGPTHSDTSLHPEPRSVPLPVPEQPPMALQVPFMPSMQTTFRVRGYNHCRPAPTAPLQSLGPAPPCSPMQSSQPQAFEHRRPTQPAPTRGPRHAHFVDDQESSDEDFPEPLPPPSSSEDEDDHPETPQ</sequence>
<dbReference type="EMBL" id="FUEG01000002">
    <property type="protein sequence ID" value="SJK99373.1"/>
    <property type="molecule type" value="Genomic_DNA"/>
</dbReference>
<gene>
    <name evidence="2" type="ORF">ARMOST_02669</name>
</gene>
<feature type="region of interest" description="Disordered" evidence="1">
    <location>
        <begin position="1"/>
        <end position="92"/>
    </location>
</feature>
<keyword evidence="3" id="KW-1185">Reference proteome</keyword>
<evidence type="ECO:0000313" key="3">
    <source>
        <dbReference type="Proteomes" id="UP000219338"/>
    </source>
</evidence>
<feature type="compositionally biased region" description="Acidic residues" evidence="1">
    <location>
        <begin position="176"/>
        <end position="187"/>
    </location>
</feature>
<feature type="compositionally biased region" description="Pro residues" evidence="1">
    <location>
        <begin position="74"/>
        <end position="84"/>
    </location>
</feature>
<dbReference type="OMA" id="HAHFEDN"/>
<organism evidence="2 3">
    <name type="scientific">Armillaria ostoyae</name>
    <name type="common">Armillaria root rot fungus</name>
    <dbReference type="NCBI Taxonomy" id="47428"/>
    <lineage>
        <taxon>Eukaryota</taxon>
        <taxon>Fungi</taxon>
        <taxon>Dikarya</taxon>
        <taxon>Basidiomycota</taxon>
        <taxon>Agaricomycotina</taxon>
        <taxon>Agaricomycetes</taxon>
        <taxon>Agaricomycetidae</taxon>
        <taxon>Agaricales</taxon>
        <taxon>Marasmiineae</taxon>
        <taxon>Physalacriaceae</taxon>
        <taxon>Armillaria</taxon>
    </lineage>
</organism>
<name>A0A284QSJ1_ARMOS</name>
<evidence type="ECO:0000256" key="1">
    <source>
        <dbReference type="SAM" id="MobiDB-lite"/>
    </source>
</evidence>
<dbReference type="Proteomes" id="UP000219338">
    <property type="component" value="Unassembled WGS sequence"/>
</dbReference>
<protein>
    <submittedName>
        <fullName evidence="2">Uncharacterized protein</fullName>
    </submittedName>
</protein>
<feature type="compositionally biased region" description="Low complexity" evidence="1">
    <location>
        <begin position="48"/>
        <end position="66"/>
    </location>
</feature>